<evidence type="ECO:0000313" key="9">
    <source>
        <dbReference type="Proteomes" id="UP000199416"/>
    </source>
</evidence>
<feature type="transmembrane region" description="Helical" evidence="7">
    <location>
        <begin position="320"/>
        <end position="342"/>
    </location>
</feature>
<protein>
    <submittedName>
        <fullName evidence="8">Membrane protein</fullName>
    </submittedName>
</protein>
<reference evidence="9" key="1">
    <citation type="submission" date="2016-10" db="EMBL/GenBank/DDBJ databases">
        <authorList>
            <person name="Varghese N."/>
            <person name="Submissions S."/>
        </authorList>
    </citation>
    <scope>NUCLEOTIDE SEQUENCE [LARGE SCALE GENOMIC DNA]</scope>
    <source>
        <strain evidence="9">DSM 45421</strain>
    </source>
</reference>
<keyword evidence="3 7" id="KW-0812">Transmembrane</keyword>
<evidence type="ECO:0000256" key="5">
    <source>
        <dbReference type="ARBA" id="ARBA00023136"/>
    </source>
</evidence>
<keyword evidence="9" id="KW-1185">Reference proteome</keyword>
<dbReference type="Pfam" id="PF03631">
    <property type="entry name" value="Virul_fac_BrkB"/>
    <property type="match status" value="1"/>
</dbReference>
<feature type="transmembrane region" description="Helical" evidence="7">
    <location>
        <begin position="286"/>
        <end position="308"/>
    </location>
</feature>
<keyword evidence="4 7" id="KW-1133">Transmembrane helix</keyword>
<dbReference type="Proteomes" id="UP000199416">
    <property type="component" value="Unassembled WGS sequence"/>
</dbReference>
<dbReference type="AlphaFoldDB" id="A0A1G6SE94"/>
<feature type="transmembrane region" description="Helical" evidence="7">
    <location>
        <begin position="102"/>
        <end position="129"/>
    </location>
</feature>
<feature type="compositionally biased region" description="Basic and acidic residues" evidence="6">
    <location>
        <begin position="380"/>
        <end position="389"/>
    </location>
</feature>
<evidence type="ECO:0000256" key="2">
    <source>
        <dbReference type="ARBA" id="ARBA00022475"/>
    </source>
</evidence>
<dbReference type="NCBIfam" id="TIGR00765">
    <property type="entry name" value="yihY_not_rbn"/>
    <property type="match status" value="1"/>
</dbReference>
<evidence type="ECO:0000256" key="1">
    <source>
        <dbReference type="ARBA" id="ARBA00004651"/>
    </source>
</evidence>
<dbReference type="EMBL" id="FMZF01000005">
    <property type="protein sequence ID" value="SDD14445.1"/>
    <property type="molecule type" value="Genomic_DNA"/>
</dbReference>
<feature type="compositionally biased region" description="Basic and acidic residues" evidence="6">
    <location>
        <begin position="16"/>
        <end position="47"/>
    </location>
</feature>
<keyword evidence="2" id="KW-1003">Cell membrane</keyword>
<evidence type="ECO:0000313" key="8">
    <source>
        <dbReference type="EMBL" id="SDD14445.1"/>
    </source>
</evidence>
<name>A0A1G6SE94_9ACTN</name>
<feature type="transmembrane region" description="Helical" evidence="7">
    <location>
        <begin position="211"/>
        <end position="234"/>
    </location>
</feature>
<dbReference type="RefSeq" id="WP_091367280.1">
    <property type="nucleotide sequence ID" value="NZ_FMZF01000005.1"/>
</dbReference>
<evidence type="ECO:0000256" key="4">
    <source>
        <dbReference type="ARBA" id="ARBA00022989"/>
    </source>
</evidence>
<dbReference type="OrthoDB" id="9781030at2"/>
<dbReference type="InterPro" id="IPR017039">
    <property type="entry name" value="Virul_fac_BrkB"/>
</dbReference>
<evidence type="ECO:0000256" key="7">
    <source>
        <dbReference type="SAM" id="Phobius"/>
    </source>
</evidence>
<feature type="transmembrane region" description="Helical" evidence="7">
    <location>
        <begin position="254"/>
        <end position="274"/>
    </location>
</feature>
<dbReference type="PANTHER" id="PTHR30213:SF0">
    <property type="entry name" value="UPF0761 MEMBRANE PROTEIN YIHY"/>
    <property type="match status" value="1"/>
</dbReference>
<dbReference type="STRING" id="1190417.SAMN05660690_3545"/>
<accession>A0A1G6SE94</accession>
<sequence length="389" mass="41160">MTRTRPEGNPGGPPVRRRESAVDRIRERVEEKAARRAAAREEAERTARGGSAPDPGRVPPGSPSPSQLPGIHAEKPTEIPARGWKQVVKRAWAENNADNMPIIAGGVAFFAFLAIFPALIATISIYGLVASPETVAEQVESLSAQLPDSAASLIGDQLTSITQNSGGALSLSLLVSVLGALWSASGGTGNVITAVNIAYDEVETRSFVKRKALALGLTLGAIVFVLVTFALVAVVPAVLDTLPLGVVGTVLAQVVRWVLLLGVFAGSLAVLYQVAPDRDAPQLKWVSLGAIVVTIIWALVSLGFSFYVNNFGSYDKTYGTIAGVIVLMLWLYLTCYLVLLGAEINSEAEHQTAQDTTEGDPVPMGQRNATMADELPDPPEPTKESTQKA</sequence>
<gene>
    <name evidence="8" type="ORF">SAMN05660690_3545</name>
</gene>
<proteinExistence type="predicted"/>
<organism evidence="8 9">
    <name type="scientific">Geodermatophilus telluris</name>
    <dbReference type="NCBI Taxonomy" id="1190417"/>
    <lineage>
        <taxon>Bacteria</taxon>
        <taxon>Bacillati</taxon>
        <taxon>Actinomycetota</taxon>
        <taxon>Actinomycetes</taxon>
        <taxon>Geodermatophilales</taxon>
        <taxon>Geodermatophilaceae</taxon>
        <taxon>Geodermatophilus</taxon>
    </lineage>
</organism>
<evidence type="ECO:0000256" key="3">
    <source>
        <dbReference type="ARBA" id="ARBA00022692"/>
    </source>
</evidence>
<dbReference type="GO" id="GO:0005886">
    <property type="term" value="C:plasma membrane"/>
    <property type="evidence" value="ECO:0007669"/>
    <property type="project" value="UniProtKB-SubCell"/>
</dbReference>
<evidence type="ECO:0000256" key="6">
    <source>
        <dbReference type="SAM" id="MobiDB-lite"/>
    </source>
</evidence>
<feature type="region of interest" description="Disordered" evidence="6">
    <location>
        <begin position="350"/>
        <end position="389"/>
    </location>
</feature>
<keyword evidence="5 7" id="KW-0472">Membrane</keyword>
<comment type="subcellular location">
    <subcellularLocation>
        <location evidence="1">Cell membrane</location>
        <topology evidence="1">Multi-pass membrane protein</topology>
    </subcellularLocation>
</comment>
<feature type="transmembrane region" description="Helical" evidence="7">
    <location>
        <begin position="173"/>
        <end position="199"/>
    </location>
</feature>
<feature type="region of interest" description="Disordered" evidence="6">
    <location>
        <begin position="1"/>
        <end position="80"/>
    </location>
</feature>
<dbReference type="PANTHER" id="PTHR30213">
    <property type="entry name" value="INNER MEMBRANE PROTEIN YHJD"/>
    <property type="match status" value="1"/>
</dbReference>